<dbReference type="InterPro" id="IPR052166">
    <property type="entry name" value="Diverse_Acyl-CoA_DH"/>
</dbReference>
<evidence type="ECO:0000259" key="7">
    <source>
        <dbReference type="Pfam" id="PF02770"/>
    </source>
</evidence>
<dbReference type="Gene3D" id="2.40.110.10">
    <property type="entry name" value="Butyryl-CoA Dehydrogenase, subunit A, domain 2"/>
    <property type="match status" value="1"/>
</dbReference>
<keyword evidence="11" id="KW-1185">Reference proteome</keyword>
<dbReference type="EMBL" id="FNAG01000002">
    <property type="protein sequence ID" value="SDD46074.1"/>
    <property type="molecule type" value="Genomic_DNA"/>
</dbReference>
<gene>
    <name evidence="10" type="ORF">SAMN04488509_102543</name>
</gene>
<evidence type="ECO:0000256" key="4">
    <source>
        <dbReference type="ARBA" id="ARBA00022827"/>
    </source>
</evidence>
<feature type="domain" description="Acyl-CoA dehydrogenase/oxidase N-terminal" evidence="8">
    <location>
        <begin position="40"/>
        <end position="157"/>
    </location>
</feature>
<dbReference type="Proteomes" id="UP000199603">
    <property type="component" value="Unassembled WGS sequence"/>
</dbReference>
<protein>
    <submittedName>
        <fullName evidence="10">Butyryl-CoA dehydrogenase</fullName>
    </submittedName>
</protein>
<dbReference type="InterPro" id="IPR013786">
    <property type="entry name" value="AcylCoA_DH/ox_N"/>
</dbReference>
<dbReference type="InterPro" id="IPR046373">
    <property type="entry name" value="Acyl-CoA_Oxase/DH_mid-dom_sf"/>
</dbReference>
<dbReference type="OrthoDB" id="9764895at2"/>
<evidence type="ECO:0000313" key="10">
    <source>
        <dbReference type="EMBL" id="SDD46074.1"/>
    </source>
</evidence>
<reference evidence="10 11" key="1">
    <citation type="submission" date="2016-10" db="EMBL/GenBank/DDBJ databases">
        <authorList>
            <person name="de Groot N.N."/>
        </authorList>
    </citation>
    <scope>NUCLEOTIDE SEQUENCE [LARGE SCALE GENOMIC DNA]</scope>
    <source>
        <strain evidence="10 11">DSM 16957</strain>
    </source>
</reference>
<keyword evidence="4 5" id="KW-0274">FAD</keyword>
<evidence type="ECO:0000256" key="2">
    <source>
        <dbReference type="ARBA" id="ARBA00009347"/>
    </source>
</evidence>
<evidence type="ECO:0000313" key="11">
    <source>
        <dbReference type="Proteomes" id="UP000199603"/>
    </source>
</evidence>
<evidence type="ECO:0000256" key="3">
    <source>
        <dbReference type="ARBA" id="ARBA00022630"/>
    </source>
</evidence>
<evidence type="ECO:0000259" key="8">
    <source>
        <dbReference type="Pfam" id="PF02771"/>
    </source>
</evidence>
<dbReference type="AlphaFoldDB" id="A0A1G6UXU1"/>
<dbReference type="PANTHER" id="PTHR42803:SF3">
    <property type="entry name" value="ACYL-COA DEHYDROGENASE-RELATED"/>
    <property type="match status" value="1"/>
</dbReference>
<dbReference type="Pfam" id="PF12806">
    <property type="entry name" value="Acyl-CoA_dh_C"/>
    <property type="match status" value="1"/>
</dbReference>
<dbReference type="InterPro" id="IPR009075">
    <property type="entry name" value="AcylCo_DH/oxidase_C"/>
</dbReference>
<comment type="similarity">
    <text evidence="2 5">Belongs to the acyl-CoA dehydrogenase family.</text>
</comment>
<dbReference type="Gene3D" id="1.10.540.10">
    <property type="entry name" value="Acyl-CoA dehydrogenase/oxidase, N-terminal domain"/>
    <property type="match status" value="1"/>
</dbReference>
<dbReference type="Gene3D" id="1.20.140.10">
    <property type="entry name" value="Butyryl-CoA Dehydrogenase, subunit A, domain 3"/>
    <property type="match status" value="1"/>
</dbReference>
<feature type="domain" description="Acetyl-CoA dehydrogenase-like C-terminal" evidence="9">
    <location>
        <begin position="472"/>
        <end position="595"/>
    </location>
</feature>
<evidence type="ECO:0000256" key="1">
    <source>
        <dbReference type="ARBA" id="ARBA00001974"/>
    </source>
</evidence>
<accession>A0A1G6UXU1</accession>
<dbReference type="PANTHER" id="PTHR42803">
    <property type="entry name" value="ACYL-COA DEHYDROGENASE"/>
    <property type="match status" value="1"/>
</dbReference>
<keyword evidence="5" id="KW-0560">Oxidoreductase</keyword>
<dbReference type="SUPFAM" id="SSF56645">
    <property type="entry name" value="Acyl-CoA dehydrogenase NM domain-like"/>
    <property type="match status" value="1"/>
</dbReference>
<dbReference type="InterPro" id="IPR037069">
    <property type="entry name" value="AcylCoA_DH/ox_N_sf"/>
</dbReference>
<name>A0A1G6UXU1_9GAMM</name>
<dbReference type="STRING" id="265719.SAMN04488509_102543"/>
<dbReference type="InterPro" id="IPR006091">
    <property type="entry name" value="Acyl-CoA_Oxase/DH_mid-dom"/>
</dbReference>
<proteinExistence type="inferred from homology"/>
<dbReference type="InterPro" id="IPR025878">
    <property type="entry name" value="Acyl-CoA_dh-like_C_dom"/>
</dbReference>
<keyword evidence="3 5" id="KW-0285">Flavoprotein</keyword>
<dbReference type="GO" id="GO:0016627">
    <property type="term" value="F:oxidoreductase activity, acting on the CH-CH group of donors"/>
    <property type="evidence" value="ECO:0007669"/>
    <property type="project" value="InterPro"/>
</dbReference>
<evidence type="ECO:0000259" key="6">
    <source>
        <dbReference type="Pfam" id="PF00441"/>
    </source>
</evidence>
<dbReference type="SUPFAM" id="SSF47203">
    <property type="entry name" value="Acyl-CoA dehydrogenase C-terminal domain-like"/>
    <property type="match status" value="1"/>
</dbReference>
<dbReference type="Pfam" id="PF02770">
    <property type="entry name" value="Acyl-CoA_dh_M"/>
    <property type="match status" value="1"/>
</dbReference>
<feature type="domain" description="Acyl-CoA dehydrogenase/oxidase C-terminal" evidence="6">
    <location>
        <begin position="286"/>
        <end position="454"/>
    </location>
</feature>
<dbReference type="Pfam" id="PF00441">
    <property type="entry name" value="Acyl-CoA_dh_1"/>
    <property type="match status" value="1"/>
</dbReference>
<dbReference type="InterPro" id="IPR009100">
    <property type="entry name" value="AcylCoA_DH/oxidase_NM_dom_sf"/>
</dbReference>
<comment type="cofactor">
    <cofactor evidence="1 5">
        <name>FAD</name>
        <dbReference type="ChEBI" id="CHEBI:57692"/>
    </cofactor>
</comment>
<dbReference type="InterPro" id="IPR036250">
    <property type="entry name" value="AcylCo_DH-like_C"/>
</dbReference>
<dbReference type="Pfam" id="PF02771">
    <property type="entry name" value="Acyl-CoA_dh_N"/>
    <property type="match status" value="1"/>
</dbReference>
<evidence type="ECO:0000256" key="5">
    <source>
        <dbReference type="RuleBase" id="RU362125"/>
    </source>
</evidence>
<feature type="domain" description="Acyl-CoA oxidase/dehydrogenase middle" evidence="7">
    <location>
        <begin position="163"/>
        <end position="238"/>
    </location>
</feature>
<dbReference type="RefSeq" id="WP_091240936.1">
    <property type="nucleotide sequence ID" value="NZ_FNAG01000002.1"/>
</dbReference>
<sequence>MTPSPLVDLRNQHFMLHQVLDLPALLRLPAFAEHGEDSLAAVLDAAHALAAEVFLPQAAEADREEPRFVEGEVLLPASTREVTRAYAEGGFNAAAAPVEHGGLGLPYTVALAADGLFMGANTAAAGYGLLTRGAAHLLLAHGSPEQIRRYAEPLLAGRFFGTMCLSEPQAGSSLGDIRTRAIPQADGSYRLEGQKMWISSGEHTLGETIIHLVLARIEGAPAGTRGISLFAVPRNHIGADGQVGERNDVQLAGLNHKLGQRGIVNTVLKFGERGECVAELVGQPQQGLAAMFHMMNEARIGVGIGAVMLAYRGYLYALQYARERLQGRPVDNRDPESKPVAIIEHADVRRLLLRQRALVEGGYALCLYAASLVDLKAHAVNESEREEAGRLLDLLTPIVKGWCSEFGVQASDHAIQVLGGYGYTREYPVEQLWRDNRLNPIHEGTNGIQAIDLLARKALADQGAALRLLGQRIEATLSAAALHPDWIEATVMLRVLTQKVGVTAASVASRMQRGEAGLALANASHYLHAAGHAVVGWLWLKQALVAQQQLDAGQGDADFLRGKLQTCRYFLKQELPTAMHAIGLVAGFEDSFFAMRGEWF</sequence>
<dbReference type="GO" id="GO:0050660">
    <property type="term" value="F:flavin adenine dinucleotide binding"/>
    <property type="evidence" value="ECO:0007669"/>
    <property type="project" value="InterPro"/>
</dbReference>
<organism evidence="10 11">
    <name type="scientific">Aquimonas voraii</name>
    <dbReference type="NCBI Taxonomy" id="265719"/>
    <lineage>
        <taxon>Bacteria</taxon>
        <taxon>Pseudomonadati</taxon>
        <taxon>Pseudomonadota</taxon>
        <taxon>Gammaproteobacteria</taxon>
        <taxon>Lysobacterales</taxon>
        <taxon>Lysobacteraceae</taxon>
        <taxon>Aquimonas</taxon>
    </lineage>
</organism>
<evidence type="ECO:0000259" key="9">
    <source>
        <dbReference type="Pfam" id="PF12806"/>
    </source>
</evidence>